<keyword evidence="5" id="KW-0418">Kinase</keyword>
<keyword evidence="1" id="KW-0805">Transcription regulation</keyword>
<dbReference type="InterPro" id="IPR050959">
    <property type="entry name" value="MarA-like"/>
</dbReference>
<dbReference type="Gene3D" id="3.90.1200.10">
    <property type="match status" value="1"/>
</dbReference>
<dbReference type="RefSeq" id="WP_149677364.1">
    <property type="nucleotide sequence ID" value="NZ_FQZP01000001.1"/>
</dbReference>
<gene>
    <name evidence="5" type="ORF">SAMN05444373_100191</name>
</gene>
<reference evidence="5 6" key="1">
    <citation type="submission" date="2016-11" db="EMBL/GenBank/DDBJ databases">
        <authorList>
            <person name="Varghese N."/>
            <person name="Submissions S."/>
        </authorList>
    </citation>
    <scope>NUCLEOTIDE SEQUENCE [LARGE SCALE GENOMIC DNA]</scope>
    <source>
        <strain evidence="5 6">DSM 19027</strain>
    </source>
</reference>
<evidence type="ECO:0000256" key="2">
    <source>
        <dbReference type="ARBA" id="ARBA00023125"/>
    </source>
</evidence>
<dbReference type="EMBL" id="FQZP01000001">
    <property type="protein sequence ID" value="SHI37590.1"/>
    <property type="molecule type" value="Genomic_DNA"/>
</dbReference>
<dbReference type="Pfam" id="PF12833">
    <property type="entry name" value="HTH_18"/>
    <property type="match status" value="1"/>
</dbReference>
<dbReference type="SUPFAM" id="SSF56112">
    <property type="entry name" value="Protein kinase-like (PK-like)"/>
    <property type="match status" value="1"/>
</dbReference>
<dbReference type="GO" id="GO:0043565">
    <property type="term" value="F:sequence-specific DNA binding"/>
    <property type="evidence" value="ECO:0007669"/>
    <property type="project" value="InterPro"/>
</dbReference>
<feature type="domain" description="HTH araC/xylS-type" evidence="4">
    <location>
        <begin position="8"/>
        <end position="105"/>
    </location>
</feature>
<keyword evidence="6" id="KW-1185">Reference proteome</keyword>
<dbReference type="InterPro" id="IPR018060">
    <property type="entry name" value="HTH_AraC"/>
</dbReference>
<proteinExistence type="predicted"/>
<dbReference type="SUPFAM" id="SSF46689">
    <property type="entry name" value="Homeodomain-like"/>
    <property type="match status" value="2"/>
</dbReference>
<dbReference type="Proteomes" id="UP000324781">
    <property type="component" value="Unassembled WGS sequence"/>
</dbReference>
<protein>
    <submittedName>
        <fullName evidence="5">Ser/Thr protein kinase RdoA involved in Cpx stress response, MazF antagonist</fullName>
    </submittedName>
</protein>
<dbReference type="GO" id="GO:0016301">
    <property type="term" value="F:kinase activity"/>
    <property type="evidence" value="ECO:0007669"/>
    <property type="project" value="UniProtKB-KW"/>
</dbReference>
<dbReference type="PANTHER" id="PTHR47504:SF5">
    <property type="entry name" value="RIGHT ORIGIN-BINDING PROTEIN"/>
    <property type="match status" value="1"/>
</dbReference>
<evidence type="ECO:0000313" key="6">
    <source>
        <dbReference type="Proteomes" id="UP000324781"/>
    </source>
</evidence>
<evidence type="ECO:0000256" key="3">
    <source>
        <dbReference type="ARBA" id="ARBA00023163"/>
    </source>
</evidence>
<organism evidence="5 6">
    <name type="scientific">Thermoclostridium caenicola</name>
    <dbReference type="NCBI Taxonomy" id="659425"/>
    <lineage>
        <taxon>Bacteria</taxon>
        <taxon>Bacillati</taxon>
        <taxon>Bacillota</taxon>
        <taxon>Clostridia</taxon>
        <taxon>Eubacteriales</taxon>
        <taxon>Oscillospiraceae</taxon>
        <taxon>Thermoclostridium</taxon>
    </lineage>
</organism>
<dbReference type="InterPro" id="IPR009057">
    <property type="entry name" value="Homeodomain-like_sf"/>
</dbReference>
<name>A0A1M6AM69_9FIRM</name>
<dbReference type="GO" id="GO:0003700">
    <property type="term" value="F:DNA-binding transcription factor activity"/>
    <property type="evidence" value="ECO:0007669"/>
    <property type="project" value="InterPro"/>
</dbReference>
<dbReference type="AlphaFoldDB" id="A0A1M6AM69"/>
<evidence type="ECO:0000256" key="1">
    <source>
        <dbReference type="ARBA" id="ARBA00023015"/>
    </source>
</evidence>
<dbReference type="OrthoDB" id="48950at2"/>
<dbReference type="InterPro" id="IPR011009">
    <property type="entry name" value="Kinase-like_dom_sf"/>
</dbReference>
<evidence type="ECO:0000313" key="5">
    <source>
        <dbReference type="EMBL" id="SHI37590.1"/>
    </source>
</evidence>
<accession>A0A1M6AM69</accession>
<keyword evidence="3" id="KW-0804">Transcription</keyword>
<dbReference type="PANTHER" id="PTHR47504">
    <property type="entry name" value="RIGHT ORIGIN-BINDING PROTEIN"/>
    <property type="match status" value="1"/>
</dbReference>
<keyword evidence="5" id="KW-0808">Transferase</keyword>
<dbReference type="InterPro" id="IPR002575">
    <property type="entry name" value="Aminoglycoside_PTrfase"/>
</dbReference>
<dbReference type="Pfam" id="PF01636">
    <property type="entry name" value="APH"/>
    <property type="match status" value="1"/>
</dbReference>
<dbReference type="Gene3D" id="1.10.10.60">
    <property type="entry name" value="Homeodomain-like"/>
    <property type="match status" value="2"/>
</dbReference>
<keyword evidence="2" id="KW-0238">DNA-binding</keyword>
<dbReference type="SMART" id="SM00342">
    <property type="entry name" value="HTH_ARAC"/>
    <property type="match status" value="1"/>
</dbReference>
<sequence length="436" mass="50032">MQCPEIIKAALEYIEHNLKTDITAEELARMANYSTWHYCRLFSSVMGSSVAGYILKRRLDHALAEIAVGRKAIDVVLEYGFDTYAGFYKAFVKMYGCSPKKYLGIYREHKPRKPEVVNLYTVNELRKILENWDIEKKLPLHDIYLSNGSSVSGKVWTVGDNYVLKAGSREKLIKNLKIAKVLHEQGFAASLPVPAKTGDEYLEYPDGDEIFILTQGLKGRPLSKSAVFGCHRTQYAEEYGRGIARLHKALKAIEKEVVPDEVNLYRNVAEWALPNVRRQNMQWSMDLKESFFDDFLDSFGALYDKLPRQLIHRDPNPSNILFDGDRVSGFIDFDLSEVNIRLWDVCYCATGILSEGGDEAYACWLEILGGILRGYDLEERLTAEEKQAVYYVICAIQMICTAFFASHDMYRELAETNRRMLQFIVRNEEKIRKVAE</sequence>
<dbReference type="PROSITE" id="PS01124">
    <property type="entry name" value="HTH_ARAC_FAMILY_2"/>
    <property type="match status" value="1"/>
</dbReference>
<evidence type="ECO:0000259" key="4">
    <source>
        <dbReference type="PROSITE" id="PS01124"/>
    </source>
</evidence>